<keyword evidence="4" id="KW-1185">Reference proteome</keyword>
<dbReference type="PROSITE" id="PS51144">
    <property type="entry name" value="ALPHA_CA_2"/>
    <property type="match status" value="1"/>
</dbReference>
<dbReference type="EMBL" id="PYDT01000008">
    <property type="protein sequence ID" value="THU53429.1"/>
    <property type="molecule type" value="Genomic_DNA"/>
</dbReference>
<dbReference type="GO" id="GO:0004089">
    <property type="term" value="F:carbonate dehydratase activity"/>
    <property type="evidence" value="ECO:0007669"/>
    <property type="project" value="InterPro"/>
</dbReference>
<dbReference type="PANTHER" id="PTHR18952:SF236">
    <property type="entry name" value="ALPHA CARBONIC ANHYDRASE 1, CHLOROPLASTIC"/>
    <property type="match status" value="1"/>
</dbReference>
<proteinExistence type="predicted"/>
<dbReference type="InterPro" id="IPR041891">
    <property type="entry name" value="Alpha_CA_prokaryot-like"/>
</dbReference>
<feature type="signal peptide" evidence="1">
    <location>
        <begin position="1"/>
        <end position="24"/>
    </location>
</feature>
<dbReference type="InterPro" id="IPR001148">
    <property type="entry name" value="CA_dom"/>
</dbReference>
<dbReference type="Proteomes" id="UP000317650">
    <property type="component" value="Chromosome 10"/>
</dbReference>
<dbReference type="AlphaFoldDB" id="A0A4S8IXX4"/>
<dbReference type="SUPFAM" id="SSF51069">
    <property type="entry name" value="Carbonic anhydrase"/>
    <property type="match status" value="1"/>
</dbReference>
<name>A0A4S8IXX4_MUSBA</name>
<dbReference type="SMART" id="SM01057">
    <property type="entry name" value="Carb_anhydrase"/>
    <property type="match status" value="1"/>
</dbReference>
<evidence type="ECO:0000313" key="4">
    <source>
        <dbReference type="Proteomes" id="UP000317650"/>
    </source>
</evidence>
<accession>A0A4S8IXX4</accession>
<dbReference type="CDD" id="cd03124">
    <property type="entry name" value="alpha_CA_prokaryotic_like"/>
    <property type="match status" value="1"/>
</dbReference>
<dbReference type="PANTHER" id="PTHR18952">
    <property type="entry name" value="CARBONIC ANHYDRASE"/>
    <property type="match status" value="1"/>
</dbReference>
<feature type="chain" id="PRO_5020627940" description="Alpha-carbonic anhydrase domain-containing protein" evidence="1">
    <location>
        <begin position="25"/>
        <end position="199"/>
    </location>
</feature>
<dbReference type="GO" id="GO:0008270">
    <property type="term" value="F:zinc ion binding"/>
    <property type="evidence" value="ECO:0007669"/>
    <property type="project" value="InterPro"/>
</dbReference>
<gene>
    <name evidence="3" type="ORF">C4D60_Mb10t14310</name>
</gene>
<dbReference type="Pfam" id="PF00194">
    <property type="entry name" value="Carb_anhydrase"/>
    <property type="match status" value="2"/>
</dbReference>
<keyword evidence="1" id="KW-0732">Signal</keyword>
<dbReference type="InterPro" id="IPR036398">
    <property type="entry name" value="CA_dom_sf"/>
</dbReference>
<sequence>MSMACMKAMFSLEIASLLVACAYAHDFIRFGYVGATGPEKWGSISSEFKLCSAGKHQSPINIVKDDVVYNPNLKELDRDYVPTNATFIDNGFNVEMRKEIDELAVGVRAEVPVGIVRTRWWKRASRKYYRYVGSLTTPPCTENVIWSILGKVREMSEEQGSALKAPLEEEYRSNSRPLQPLNGRTVQLYDERRRRRPSC</sequence>
<dbReference type="GO" id="GO:0006730">
    <property type="term" value="P:one-carbon metabolic process"/>
    <property type="evidence" value="ECO:0007669"/>
    <property type="project" value="TreeGrafter"/>
</dbReference>
<evidence type="ECO:0000259" key="2">
    <source>
        <dbReference type="PROSITE" id="PS51144"/>
    </source>
</evidence>
<dbReference type="STRING" id="52838.A0A4S8IXX4"/>
<reference evidence="3 4" key="1">
    <citation type="journal article" date="2019" name="Nat. Plants">
        <title>Genome sequencing of Musa balbisiana reveals subgenome evolution and function divergence in polyploid bananas.</title>
        <authorList>
            <person name="Yao X."/>
        </authorList>
    </citation>
    <scope>NUCLEOTIDE SEQUENCE [LARGE SCALE GENOMIC DNA]</scope>
    <source>
        <strain evidence="4">cv. DH-PKW</strain>
        <tissue evidence="3">Leaves</tissue>
    </source>
</reference>
<evidence type="ECO:0000313" key="3">
    <source>
        <dbReference type="EMBL" id="THU53429.1"/>
    </source>
</evidence>
<dbReference type="Gene3D" id="3.10.200.10">
    <property type="entry name" value="Alpha carbonic anhydrase"/>
    <property type="match status" value="2"/>
</dbReference>
<organism evidence="3 4">
    <name type="scientific">Musa balbisiana</name>
    <name type="common">Banana</name>
    <dbReference type="NCBI Taxonomy" id="52838"/>
    <lineage>
        <taxon>Eukaryota</taxon>
        <taxon>Viridiplantae</taxon>
        <taxon>Streptophyta</taxon>
        <taxon>Embryophyta</taxon>
        <taxon>Tracheophyta</taxon>
        <taxon>Spermatophyta</taxon>
        <taxon>Magnoliopsida</taxon>
        <taxon>Liliopsida</taxon>
        <taxon>Zingiberales</taxon>
        <taxon>Musaceae</taxon>
        <taxon>Musa</taxon>
    </lineage>
</organism>
<evidence type="ECO:0000256" key="1">
    <source>
        <dbReference type="SAM" id="SignalP"/>
    </source>
</evidence>
<protein>
    <recommendedName>
        <fullName evidence="2">Alpha-carbonic anhydrase domain-containing protein</fullName>
    </recommendedName>
</protein>
<feature type="domain" description="Alpha-carbonic anhydrase" evidence="2">
    <location>
        <begin position="1"/>
        <end position="190"/>
    </location>
</feature>
<comment type="caution">
    <text evidence="3">The sequence shown here is derived from an EMBL/GenBank/DDBJ whole genome shotgun (WGS) entry which is preliminary data.</text>
</comment>
<dbReference type="InterPro" id="IPR023561">
    <property type="entry name" value="Carbonic_anhydrase_a-class"/>
</dbReference>